<dbReference type="InterPro" id="IPR013445">
    <property type="entry name" value="CDP_4_6_deHydtase"/>
</dbReference>
<dbReference type="InterPro" id="IPR016040">
    <property type="entry name" value="NAD(P)-bd_dom"/>
</dbReference>
<dbReference type="EMBL" id="ANHY01000029">
    <property type="protein sequence ID" value="EKV26542.1"/>
    <property type="molecule type" value="Genomic_DNA"/>
</dbReference>
<dbReference type="InterPro" id="IPR036291">
    <property type="entry name" value="NAD(P)-bd_dom_sf"/>
</dbReference>
<reference evidence="2 3" key="1">
    <citation type="journal article" date="2013" name="Genome Announc.">
        <title>Draft Genome Sequence of an Alphaproteobacterium, Caenispirillum salinarum AK4(T), Isolated from a Solar Saltern.</title>
        <authorList>
            <person name="Khatri I."/>
            <person name="Singh A."/>
            <person name="Korpole S."/>
            <person name="Pinnaka A.K."/>
            <person name="Subramanian S."/>
        </authorList>
    </citation>
    <scope>NUCLEOTIDE SEQUENCE [LARGE SCALE GENOMIC DNA]</scope>
    <source>
        <strain evidence="2 3">AK4</strain>
    </source>
</reference>
<proteinExistence type="predicted"/>
<keyword evidence="3" id="KW-1185">Reference proteome</keyword>
<gene>
    <name evidence="2" type="ORF">C882_2315</name>
</gene>
<name>K9GN75_9PROT</name>
<organism evidence="2 3">
    <name type="scientific">Caenispirillum salinarum AK4</name>
    <dbReference type="NCBI Taxonomy" id="1238182"/>
    <lineage>
        <taxon>Bacteria</taxon>
        <taxon>Pseudomonadati</taxon>
        <taxon>Pseudomonadota</taxon>
        <taxon>Alphaproteobacteria</taxon>
        <taxon>Rhodospirillales</taxon>
        <taxon>Novispirillaceae</taxon>
        <taxon>Caenispirillum</taxon>
    </lineage>
</organism>
<evidence type="ECO:0000313" key="2">
    <source>
        <dbReference type="EMBL" id="EKV26542.1"/>
    </source>
</evidence>
<evidence type="ECO:0000313" key="3">
    <source>
        <dbReference type="Proteomes" id="UP000009881"/>
    </source>
</evidence>
<dbReference type="PATRIC" id="fig|1238182.3.peg.4270"/>
<protein>
    <submittedName>
        <fullName evidence="2">CDP-glucose 4,6-dehydratase</fullName>
    </submittedName>
</protein>
<dbReference type="PANTHER" id="PTHR43000">
    <property type="entry name" value="DTDP-D-GLUCOSE 4,6-DEHYDRATASE-RELATED"/>
    <property type="match status" value="1"/>
</dbReference>
<accession>K9GN75</accession>
<comment type="caution">
    <text evidence="2">The sequence shown here is derived from an EMBL/GenBank/DDBJ whole genome shotgun (WGS) entry which is preliminary data.</text>
</comment>
<evidence type="ECO:0000259" key="1">
    <source>
        <dbReference type="Pfam" id="PF16363"/>
    </source>
</evidence>
<dbReference type="Proteomes" id="UP000009881">
    <property type="component" value="Unassembled WGS sequence"/>
</dbReference>
<dbReference type="SUPFAM" id="SSF51735">
    <property type="entry name" value="NAD(P)-binding Rossmann-fold domains"/>
    <property type="match status" value="1"/>
</dbReference>
<dbReference type="Gene3D" id="3.90.25.10">
    <property type="entry name" value="UDP-galactose 4-epimerase, domain 1"/>
    <property type="match status" value="1"/>
</dbReference>
<dbReference type="Pfam" id="PF16363">
    <property type="entry name" value="GDP_Man_Dehyd"/>
    <property type="match status" value="1"/>
</dbReference>
<sequence length="384" mass="40856">MTGPEQRGGIMTFDILRDAFSGRRILVTGHTGFKGAWLCEMLLALGARPHGLALPPPTDPALHDVLDLGRRMTATIGDIRDPAVVAEAFETARPEVVFHLAAQPIVRASYDDPAGTYAANVMGTLYVMEAMRRHGTPAGVMITTDKVYRNPETGAAFREGDELGGKDPYSASKACAELVIRSHREAFFAQMDAAGSAGPLVASVRAGNIIGGGDWAADRIVPDFARAVLGRGEAIRVRSPHAVRPWQQVMEPLTGYMMAGARLLAGDREVADAFNFGPDDADAVPVADLLERCRRRAGRGEIDIAPSSGKPEAGLLRLDSARARSVLGWAPRFDLDAAVAGTIDWYAAFYDGGDAATITRDQIAAYMAAWTAVPERVTAAGGQG</sequence>
<dbReference type="NCBIfam" id="TIGR02622">
    <property type="entry name" value="CDP_4_6_dhtase"/>
    <property type="match status" value="1"/>
</dbReference>
<feature type="domain" description="NAD(P)-binding" evidence="1">
    <location>
        <begin position="26"/>
        <end position="339"/>
    </location>
</feature>
<dbReference type="Gene3D" id="3.40.50.720">
    <property type="entry name" value="NAD(P)-binding Rossmann-like Domain"/>
    <property type="match status" value="1"/>
</dbReference>
<dbReference type="AlphaFoldDB" id="K9GN75"/>
<dbReference type="eggNOG" id="COG0451">
    <property type="taxonomic scope" value="Bacteria"/>
</dbReference>
<dbReference type="STRING" id="1238182.C882_2315"/>